<dbReference type="GO" id="GO:0005506">
    <property type="term" value="F:iron ion binding"/>
    <property type="evidence" value="ECO:0007669"/>
    <property type="project" value="InterPro"/>
</dbReference>
<evidence type="ECO:0000256" key="5">
    <source>
        <dbReference type="ARBA" id="ARBA00022617"/>
    </source>
</evidence>
<evidence type="ECO:0000256" key="9">
    <source>
        <dbReference type="ARBA" id="ARBA00023002"/>
    </source>
</evidence>
<comment type="cofactor">
    <cofactor evidence="1 13">
        <name>heme</name>
        <dbReference type="ChEBI" id="CHEBI:30413"/>
    </cofactor>
</comment>
<accession>A0AAN9V4M9</accession>
<evidence type="ECO:0000256" key="14">
    <source>
        <dbReference type="RuleBase" id="RU000461"/>
    </source>
</evidence>
<feature type="binding site" description="axial binding residue" evidence="13">
    <location>
        <position position="469"/>
    </location>
    <ligand>
        <name>heme</name>
        <dbReference type="ChEBI" id="CHEBI:30413"/>
    </ligand>
    <ligandPart>
        <name>Fe</name>
        <dbReference type="ChEBI" id="CHEBI:18248"/>
    </ligandPart>
</feature>
<dbReference type="PROSITE" id="PS00086">
    <property type="entry name" value="CYTOCHROME_P450"/>
    <property type="match status" value="1"/>
</dbReference>
<dbReference type="PANTHER" id="PTHR24292:SF54">
    <property type="entry name" value="CYP9F3-RELATED"/>
    <property type="match status" value="1"/>
</dbReference>
<evidence type="ECO:0008006" key="18">
    <source>
        <dbReference type="Google" id="ProtNLM"/>
    </source>
</evidence>
<dbReference type="PANTHER" id="PTHR24292">
    <property type="entry name" value="CYTOCHROME P450"/>
    <property type="match status" value="1"/>
</dbReference>
<sequence length="530" mass="60414">MAFILESFAEELILVLFTLCIIIYWHFTNNFDYWEKRNIPFAKPEPFFGNFKDQFFGRKSTALATQDLYKEMKGHKLAGAWRVKSPILFIQDPDLIKRVLLKDFAHFHDRGMHVDEEKNPLSANLFYLAGTRWRSLRAKLTPTFTSGKMKLMFALMYECAQEFVEFVKSEASSTGEVEFKEVFAKMTTDIIGTCAFGIQFNSMKNPDSEFRKMGRKAFSSTKKLSIQRIIQLYCPPLRKLFNSQFPPKDVGDFFIRAVSETVDYRQKNNIKRNDFLQLLLDLKNKGKLDVDDEYSNISSNDVGVENGDIKDVELTDNLLAAQAFVFFLAGFETSSTTMSFALHELTANPKILERAREEVDRVLDGTGGELSYEAIRKMEYLDNVVNESLRKYPPLPVLMRVCTKTFTEPETGALIEKGTPVQIPVYALHHDPEFYPDPARFDPDRFTEEQKAKRPNFVFLPFGEGPRVCIGLRFGMLQAKLGLAALLSRFDLAPSARTPTPLPLDPRSFITASEGGIWARVSPRSSAANV</sequence>
<dbReference type="SUPFAM" id="SSF48264">
    <property type="entry name" value="Cytochrome P450"/>
    <property type="match status" value="1"/>
</dbReference>
<keyword evidence="5 13" id="KW-0349">Heme</keyword>
<keyword evidence="15" id="KW-0812">Transmembrane</keyword>
<evidence type="ECO:0000256" key="13">
    <source>
        <dbReference type="PIRSR" id="PIRSR602401-1"/>
    </source>
</evidence>
<dbReference type="AlphaFoldDB" id="A0AAN9V4M9"/>
<evidence type="ECO:0000256" key="12">
    <source>
        <dbReference type="ARBA" id="ARBA00023136"/>
    </source>
</evidence>
<comment type="subcellular location">
    <subcellularLocation>
        <location evidence="3">Endoplasmic reticulum membrane</location>
        <topology evidence="3">Peripheral membrane protein</topology>
    </subcellularLocation>
    <subcellularLocation>
        <location evidence="2">Microsome membrane</location>
        <topology evidence="2">Peripheral membrane protein</topology>
    </subcellularLocation>
</comment>
<dbReference type="Pfam" id="PF00067">
    <property type="entry name" value="p450"/>
    <property type="match status" value="1"/>
</dbReference>
<reference evidence="16 17" key="1">
    <citation type="submission" date="2024-03" db="EMBL/GenBank/DDBJ databases">
        <title>The genome assembly and annotation of the cricket Gryllus longicercus Weissman &amp; Gray.</title>
        <authorList>
            <person name="Szrajer S."/>
            <person name="Gray D."/>
            <person name="Ylla G."/>
        </authorList>
    </citation>
    <scope>NUCLEOTIDE SEQUENCE [LARGE SCALE GENOMIC DNA]</scope>
    <source>
        <strain evidence="16">DAG 2021-001</strain>
        <tissue evidence="16">Whole body minus gut</tissue>
    </source>
</reference>
<dbReference type="GO" id="GO:0005789">
    <property type="term" value="C:endoplasmic reticulum membrane"/>
    <property type="evidence" value="ECO:0007669"/>
    <property type="project" value="UniProtKB-SubCell"/>
</dbReference>
<keyword evidence="7" id="KW-0256">Endoplasmic reticulum</keyword>
<gene>
    <name evidence="16" type="ORF">R5R35_007049</name>
</gene>
<evidence type="ECO:0000256" key="4">
    <source>
        <dbReference type="ARBA" id="ARBA00010617"/>
    </source>
</evidence>
<dbReference type="GO" id="GO:0016705">
    <property type="term" value="F:oxidoreductase activity, acting on paired donors, with incorporation or reduction of molecular oxygen"/>
    <property type="evidence" value="ECO:0007669"/>
    <property type="project" value="InterPro"/>
</dbReference>
<dbReference type="GO" id="GO:0004497">
    <property type="term" value="F:monooxygenase activity"/>
    <property type="evidence" value="ECO:0007669"/>
    <property type="project" value="UniProtKB-KW"/>
</dbReference>
<dbReference type="CDD" id="cd11056">
    <property type="entry name" value="CYP6-like"/>
    <property type="match status" value="1"/>
</dbReference>
<protein>
    <recommendedName>
        <fullName evidence="18">Cytochrome P450</fullName>
    </recommendedName>
</protein>
<keyword evidence="9 14" id="KW-0560">Oxidoreductase</keyword>
<evidence type="ECO:0000256" key="3">
    <source>
        <dbReference type="ARBA" id="ARBA00004406"/>
    </source>
</evidence>
<keyword evidence="12 15" id="KW-0472">Membrane</keyword>
<evidence type="ECO:0000256" key="15">
    <source>
        <dbReference type="SAM" id="Phobius"/>
    </source>
</evidence>
<evidence type="ECO:0000256" key="1">
    <source>
        <dbReference type="ARBA" id="ARBA00001971"/>
    </source>
</evidence>
<dbReference type="InterPro" id="IPR002401">
    <property type="entry name" value="Cyt_P450_E_grp-I"/>
</dbReference>
<name>A0AAN9V4M9_9ORTH</name>
<evidence type="ECO:0000256" key="11">
    <source>
        <dbReference type="ARBA" id="ARBA00023033"/>
    </source>
</evidence>
<dbReference type="InterPro" id="IPR017972">
    <property type="entry name" value="Cyt_P450_CS"/>
</dbReference>
<dbReference type="InterPro" id="IPR001128">
    <property type="entry name" value="Cyt_P450"/>
</dbReference>
<dbReference type="InterPro" id="IPR050476">
    <property type="entry name" value="Insect_CytP450_Detox"/>
</dbReference>
<keyword evidence="17" id="KW-1185">Reference proteome</keyword>
<evidence type="ECO:0000256" key="10">
    <source>
        <dbReference type="ARBA" id="ARBA00023004"/>
    </source>
</evidence>
<evidence type="ECO:0000256" key="2">
    <source>
        <dbReference type="ARBA" id="ARBA00004174"/>
    </source>
</evidence>
<keyword evidence="6 13" id="KW-0479">Metal-binding</keyword>
<keyword evidence="8" id="KW-0492">Microsome</keyword>
<evidence type="ECO:0000256" key="8">
    <source>
        <dbReference type="ARBA" id="ARBA00022848"/>
    </source>
</evidence>
<comment type="caution">
    <text evidence="16">The sequence shown here is derived from an EMBL/GenBank/DDBJ whole genome shotgun (WGS) entry which is preliminary data.</text>
</comment>
<proteinExistence type="inferred from homology"/>
<dbReference type="PRINTS" id="PR00385">
    <property type="entry name" value="P450"/>
</dbReference>
<organism evidence="16 17">
    <name type="scientific">Gryllus longicercus</name>
    <dbReference type="NCBI Taxonomy" id="2509291"/>
    <lineage>
        <taxon>Eukaryota</taxon>
        <taxon>Metazoa</taxon>
        <taxon>Ecdysozoa</taxon>
        <taxon>Arthropoda</taxon>
        <taxon>Hexapoda</taxon>
        <taxon>Insecta</taxon>
        <taxon>Pterygota</taxon>
        <taxon>Neoptera</taxon>
        <taxon>Polyneoptera</taxon>
        <taxon>Orthoptera</taxon>
        <taxon>Ensifera</taxon>
        <taxon>Gryllidea</taxon>
        <taxon>Grylloidea</taxon>
        <taxon>Gryllidae</taxon>
        <taxon>Gryllinae</taxon>
        <taxon>Gryllus</taxon>
    </lineage>
</organism>
<dbReference type="InterPro" id="IPR036396">
    <property type="entry name" value="Cyt_P450_sf"/>
</dbReference>
<feature type="transmembrane region" description="Helical" evidence="15">
    <location>
        <begin position="12"/>
        <end position="27"/>
    </location>
</feature>
<evidence type="ECO:0000313" key="17">
    <source>
        <dbReference type="Proteomes" id="UP001378592"/>
    </source>
</evidence>
<evidence type="ECO:0000256" key="7">
    <source>
        <dbReference type="ARBA" id="ARBA00022824"/>
    </source>
</evidence>
<dbReference type="Proteomes" id="UP001378592">
    <property type="component" value="Unassembled WGS sequence"/>
</dbReference>
<dbReference type="Gene3D" id="1.10.630.10">
    <property type="entry name" value="Cytochrome P450"/>
    <property type="match status" value="1"/>
</dbReference>
<keyword evidence="10 13" id="KW-0408">Iron</keyword>
<dbReference type="PRINTS" id="PR00463">
    <property type="entry name" value="EP450I"/>
</dbReference>
<evidence type="ECO:0000313" key="16">
    <source>
        <dbReference type="EMBL" id="KAK7789224.1"/>
    </source>
</evidence>
<dbReference type="EMBL" id="JAZDUA010000806">
    <property type="protein sequence ID" value="KAK7789224.1"/>
    <property type="molecule type" value="Genomic_DNA"/>
</dbReference>
<keyword evidence="15" id="KW-1133">Transmembrane helix</keyword>
<dbReference type="FunFam" id="1.10.630.10:FF:000042">
    <property type="entry name" value="Cytochrome P450"/>
    <property type="match status" value="1"/>
</dbReference>
<keyword evidence="11 14" id="KW-0503">Monooxygenase</keyword>
<comment type="similarity">
    <text evidence="4 14">Belongs to the cytochrome P450 family.</text>
</comment>
<evidence type="ECO:0000256" key="6">
    <source>
        <dbReference type="ARBA" id="ARBA00022723"/>
    </source>
</evidence>
<dbReference type="GO" id="GO:0020037">
    <property type="term" value="F:heme binding"/>
    <property type="evidence" value="ECO:0007669"/>
    <property type="project" value="InterPro"/>
</dbReference>